<protein>
    <submittedName>
        <fullName evidence="3">Uncharacterized protein</fullName>
    </submittedName>
</protein>
<accession>A0A7S1UMW5</accession>
<keyword evidence="2" id="KW-0472">Membrane</keyword>
<feature type="transmembrane region" description="Helical" evidence="2">
    <location>
        <begin position="15"/>
        <end position="36"/>
    </location>
</feature>
<feature type="region of interest" description="Disordered" evidence="1">
    <location>
        <begin position="288"/>
        <end position="312"/>
    </location>
</feature>
<organism evidence="3">
    <name type="scientific">Grammatophora oceanica</name>
    <dbReference type="NCBI Taxonomy" id="210454"/>
    <lineage>
        <taxon>Eukaryota</taxon>
        <taxon>Sar</taxon>
        <taxon>Stramenopiles</taxon>
        <taxon>Ochrophyta</taxon>
        <taxon>Bacillariophyta</taxon>
        <taxon>Fragilariophyceae</taxon>
        <taxon>Fragilariophycidae</taxon>
        <taxon>Rhabdonematales</taxon>
        <taxon>Grammatophoraceae</taxon>
        <taxon>Grammatophora</taxon>
    </lineage>
</organism>
<keyword evidence="2" id="KW-0812">Transmembrane</keyword>
<name>A0A7S1UMW5_9STRA</name>
<gene>
    <name evidence="3" type="ORF">GOCE00092_LOCUS1810</name>
</gene>
<evidence type="ECO:0000313" key="3">
    <source>
        <dbReference type="EMBL" id="CAD9272903.1"/>
    </source>
</evidence>
<evidence type="ECO:0000256" key="2">
    <source>
        <dbReference type="SAM" id="Phobius"/>
    </source>
</evidence>
<dbReference type="EMBL" id="HBGK01003361">
    <property type="protein sequence ID" value="CAD9272903.1"/>
    <property type="molecule type" value="Transcribed_RNA"/>
</dbReference>
<feature type="transmembrane region" description="Helical" evidence="2">
    <location>
        <begin position="245"/>
        <end position="271"/>
    </location>
</feature>
<feature type="transmembrane region" description="Helical" evidence="2">
    <location>
        <begin position="205"/>
        <end position="225"/>
    </location>
</feature>
<reference evidence="3" key="1">
    <citation type="submission" date="2021-01" db="EMBL/GenBank/DDBJ databases">
        <authorList>
            <person name="Corre E."/>
            <person name="Pelletier E."/>
            <person name="Niang G."/>
            <person name="Scheremetjew M."/>
            <person name="Finn R."/>
            <person name="Kale V."/>
            <person name="Holt S."/>
            <person name="Cochrane G."/>
            <person name="Meng A."/>
            <person name="Brown T."/>
            <person name="Cohen L."/>
        </authorList>
    </citation>
    <scope>NUCLEOTIDE SEQUENCE</scope>
    <source>
        <strain evidence="3">CCMP 410</strain>
    </source>
</reference>
<proteinExistence type="predicted"/>
<evidence type="ECO:0000256" key="1">
    <source>
        <dbReference type="SAM" id="MobiDB-lite"/>
    </source>
</evidence>
<dbReference type="AlphaFoldDB" id="A0A7S1UMW5"/>
<keyword evidence="2" id="KW-1133">Transmembrane helix</keyword>
<sequence length="312" mass="36482">MAKSPFLGDFDGQIVRFWVLTIPLFILYLWFLYLAWKRPEKEIFNINGVDDDETIKAAYRQSGERWIPLLRMIQAFVITEGIWLTLLSYFWIFFPRRRNLMKSYLTDGEQIEGGYIAYEPNTCGNFADNCGIGEMVTGKAYAELEYTLPNDPSWMVKKGIRVQKEGTRTDATLLMLPHKPLSAQPMDDVELDVSRSDKRAPSTKWFALFSLLWALFCFGSAWYVYRQMKYIDENIVEDFENMNHAWKWILWGACVGAPLAAFASIILRWGFFRNWILNRGKVLQRDGDSYRKSSKKNYRNQQSAVGSDYEMM</sequence>
<feature type="transmembrane region" description="Helical" evidence="2">
    <location>
        <begin position="72"/>
        <end position="94"/>
    </location>
</feature>